<feature type="chain" id="PRO_5013634682" description="Surfactant protein B" evidence="1">
    <location>
        <begin position="21"/>
        <end position="100"/>
    </location>
</feature>
<evidence type="ECO:0000256" key="1">
    <source>
        <dbReference type="SAM" id="SignalP"/>
    </source>
</evidence>
<feature type="signal peptide" evidence="1">
    <location>
        <begin position="1"/>
        <end position="20"/>
    </location>
</feature>
<name>A0A2G9V627_TELCI</name>
<dbReference type="InterPro" id="IPR011001">
    <property type="entry name" value="Saposin-like"/>
</dbReference>
<dbReference type="Gene3D" id="1.10.225.10">
    <property type="entry name" value="Saposin-like"/>
    <property type="match status" value="1"/>
</dbReference>
<sequence>MKILFLLAILTTQLFLTSFCFDCKIACKECMLYMTATKYYVQTGNAKAVEKEMRKDFCTADPKKPEYSCLMKPCAKIKRIVAHLKKTTTPEQICKRLTFC</sequence>
<dbReference type="Proteomes" id="UP000230423">
    <property type="component" value="Unassembled WGS sequence"/>
</dbReference>
<accession>A0A2G9V627</accession>
<dbReference type="EMBL" id="KZ344998">
    <property type="protein sequence ID" value="PIO77422.1"/>
    <property type="molecule type" value="Genomic_DNA"/>
</dbReference>
<dbReference type="SUPFAM" id="SSF47862">
    <property type="entry name" value="Saposin"/>
    <property type="match status" value="1"/>
</dbReference>
<dbReference type="AlphaFoldDB" id="A0A2G9V627"/>
<keyword evidence="3" id="KW-1185">Reference proteome</keyword>
<evidence type="ECO:0000313" key="3">
    <source>
        <dbReference type="Proteomes" id="UP000230423"/>
    </source>
</evidence>
<gene>
    <name evidence="2" type="ORF">TELCIR_00445</name>
</gene>
<evidence type="ECO:0008006" key="4">
    <source>
        <dbReference type="Google" id="ProtNLM"/>
    </source>
</evidence>
<evidence type="ECO:0000313" key="2">
    <source>
        <dbReference type="EMBL" id="PIO77422.1"/>
    </source>
</evidence>
<reference evidence="2 3" key="1">
    <citation type="submission" date="2015-09" db="EMBL/GenBank/DDBJ databases">
        <title>Draft genome of the parasitic nematode Teladorsagia circumcincta isolate WARC Sus (inbred).</title>
        <authorList>
            <person name="Mitreva M."/>
        </authorList>
    </citation>
    <scope>NUCLEOTIDE SEQUENCE [LARGE SCALE GENOMIC DNA]</scope>
    <source>
        <strain evidence="2 3">S</strain>
    </source>
</reference>
<organism evidence="2 3">
    <name type="scientific">Teladorsagia circumcincta</name>
    <name type="common">Brown stomach worm</name>
    <name type="synonym">Ostertagia circumcincta</name>
    <dbReference type="NCBI Taxonomy" id="45464"/>
    <lineage>
        <taxon>Eukaryota</taxon>
        <taxon>Metazoa</taxon>
        <taxon>Ecdysozoa</taxon>
        <taxon>Nematoda</taxon>
        <taxon>Chromadorea</taxon>
        <taxon>Rhabditida</taxon>
        <taxon>Rhabditina</taxon>
        <taxon>Rhabditomorpha</taxon>
        <taxon>Strongyloidea</taxon>
        <taxon>Trichostrongylidae</taxon>
        <taxon>Teladorsagia</taxon>
    </lineage>
</organism>
<keyword evidence="1" id="KW-0732">Signal</keyword>
<proteinExistence type="predicted"/>
<protein>
    <recommendedName>
        <fullName evidence="4">Surfactant protein B</fullName>
    </recommendedName>
</protein>